<dbReference type="GO" id="GO:0017109">
    <property type="term" value="C:glutamate-cysteine ligase complex"/>
    <property type="evidence" value="ECO:0007669"/>
    <property type="project" value="TreeGrafter"/>
</dbReference>
<dbReference type="InterPro" id="IPR032963">
    <property type="entry name" value="Gclm"/>
</dbReference>
<evidence type="ECO:0000256" key="8">
    <source>
        <dbReference type="ARBA" id="ARBA00032926"/>
    </source>
</evidence>
<evidence type="ECO:0000256" key="6">
    <source>
        <dbReference type="ARBA" id="ARBA00031154"/>
    </source>
</evidence>
<evidence type="ECO:0000256" key="4">
    <source>
        <dbReference type="ARBA" id="ARBA00022684"/>
    </source>
</evidence>
<evidence type="ECO:0000256" key="3">
    <source>
        <dbReference type="ARBA" id="ARBA00011532"/>
    </source>
</evidence>
<comment type="pathway">
    <text evidence="1">Sulfur metabolism; glutathione biosynthesis; glutathione from L-cysteine and L-glutamate: step 1/2.</text>
</comment>
<dbReference type="GO" id="GO:0035226">
    <property type="term" value="F:glutamate-cysteine ligase catalytic subunit binding"/>
    <property type="evidence" value="ECO:0007669"/>
    <property type="project" value="InterPro"/>
</dbReference>
<evidence type="ECO:0000256" key="5">
    <source>
        <dbReference type="ARBA" id="ARBA00030406"/>
    </source>
</evidence>
<evidence type="ECO:0000256" key="1">
    <source>
        <dbReference type="ARBA" id="ARBA00005006"/>
    </source>
</evidence>
<keyword evidence="4" id="KW-0317">Glutathione biosynthesis</keyword>
<dbReference type="SUPFAM" id="SSF51430">
    <property type="entry name" value="NAD(P)-linked oxidoreductase"/>
    <property type="match status" value="1"/>
</dbReference>
<name>U5EYT2_9DIPT</name>
<organism evidence="9">
    <name type="scientific">Corethrella appendiculata</name>
    <dbReference type="NCBI Taxonomy" id="1370023"/>
    <lineage>
        <taxon>Eukaryota</taxon>
        <taxon>Metazoa</taxon>
        <taxon>Ecdysozoa</taxon>
        <taxon>Arthropoda</taxon>
        <taxon>Hexapoda</taxon>
        <taxon>Insecta</taxon>
        <taxon>Pterygota</taxon>
        <taxon>Neoptera</taxon>
        <taxon>Endopterygota</taxon>
        <taxon>Diptera</taxon>
        <taxon>Nematocera</taxon>
        <taxon>Culicoidea</taxon>
        <taxon>Chaoboridae</taxon>
        <taxon>Corethrella</taxon>
    </lineage>
</organism>
<dbReference type="GO" id="GO:0006750">
    <property type="term" value="P:glutathione biosynthetic process"/>
    <property type="evidence" value="ECO:0007669"/>
    <property type="project" value="UniProtKB-UniPathway"/>
</dbReference>
<evidence type="ECO:0000313" key="9">
    <source>
        <dbReference type="EMBL" id="JAB59783.1"/>
    </source>
</evidence>
<dbReference type="GO" id="GO:0016874">
    <property type="term" value="F:ligase activity"/>
    <property type="evidence" value="ECO:0007669"/>
    <property type="project" value="UniProtKB-KW"/>
</dbReference>
<sequence length="292" mass="32933">MLSQILQNKNLIISTGNVINVNDLRKKAGQKPTDELIDSLKSTIIDCEFLDNEVIRKNNDLNEKIQEHQRGDIKIGAKIFLNNYSDDFLKESIDKLFKILNIDFLDNLILSFHPKSVQQTEQQQNGDIVTTNGGEMTKEGTIEWGKGNDKAVINLKKLWSTLEEYANVTNCDNCNCETAGSGRQKKIGQLGIADLDVDSLKNLYENSKIHPTIVQINLAACCVVPPELQTFCSQNDIQLLTHSDPQEILTKDVLNDIEIHNFHPLWTTRYQVHVKCRGVLAAKGFIVSIEKD</sequence>
<comment type="similarity">
    <text evidence="2">Belongs to the aldo/keto reductase family. Glutamate--cysteine ligase light chain subfamily.</text>
</comment>
<dbReference type="Gene3D" id="3.20.20.100">
    <property type="entry name" value="NADP-dependent oxidoreductase domain"/>
    <property type="match status" value="1"/>
</dbReference>
<dbReference type="InterPro" id="IPR036812">
    <property type="entry name" value="NAD(P)_OxRdtase_dom_sf"/>
</dbReference>
<dbReference type="GO" id="GO:0030234">
    <property type="term" value="F:enzyme regulator activity"/>
    <property type="evidence" value="ECO:0007669"/>
    <property type="project" value="TreeGrafter"/>
</dbReference>
<protein>
    <recommendedName>
        <fullName evidence="7">GCS light chain</fullName>
    </recommendedName>
    <alternativeName>
        <fullName evidence="5">Gamma-ECS regulatory subunit</fullName>
    </alternativeName>
    <alternativeName>
        <fullName evidence="8">Gamma-glutamylcysteine synthetase regulatory subunit</fullName>
    </alternativeName>
    <alternativeName>
        <fullName evidence="6">Glutamate--cysteine ligase modifier subunit</fullName>
    </alternativeName>
</protein>
<accession>U5EYT2</accession>
<comment type="subunit">
    <text evidence="3">Heterodimer of a catalytic heavy chain and a regulatory light chain.</text>
</comment>
<dbReference type="UniPathway" id="UPA00142">
    <property type="reaction ID" value="UER00209"/>
</dbReference>
<dbReference type="PANTHER" id="PTHR13295">
    <property type="entry name" value="GLUTAMATE CYSTEINE LIGASE REGULATORY SUBUNIT"/>
    <property type="match status" value="1"/>
</dbReference>
<dbReference type="AlphaFoldDB" id="U5EYT2"/>
<reference evidence="9" key="1">
    <citation type="journal article" date="2014" name="Insect Biochem. Mol. Biol.">
        <title>An insight into the sialome of the frog biting fly, Corethrella appendiculata.</title>
        <authorList>
            <person name="Ribeiro J.M.C."/>
            <person name="Chagas A.C."/>
            <person name="Pham V.M."/>
            <person name="Lounibos L.P."/>
            <person name="Calvo E."/>
        </authorList>
    </citation>
    <scope>NUCLEOTIDE SEQUENCE</scope>
    <source>
        <tissue evidence="9">Salivary glands</tissue>
    </source>
</reference>
<proteinExistence type="evidence at transcript level"/>
<dbReference type="EMBL" id="GANO01000088">
    <property type="protein sequence ID" value="JAB59783.1"/>
    <property type="molecule type" value="mRNA"/>
</dbReference>
<evidence type="ECO:0000256" key="2">
    <source>
        <dbReference type="ARBA" id="ARBA00008612"/>
    </source>
</evidence>
<keyword evidence="9" id="KW-0436">Ligase</keyword>
<evidence type="ECO:0000256" key="7">
    <source>
        <dbReference type="ARBA" id="ARBA00031732"/>
    </source>
</evidence>
<dbReference type="PANTHER" id="PTHR13295:SF4">
    <property type="entry name" value="GLUTAMATE--CYSTEINE LIGASE REGULATORY SUBUNIT"/>
    <property type="match status" value="1"/>
</dbReference>